<evidence type="ECO:0000313" key="3">
    <source>
        <dbReference type="Proteomes" id="UP000000724"/>
    </source>
</evidence>
<evidence type="ECO:0000313" key="2">
    <source>
        <dbReference type="EMBL" id="CAP98581.1"/>
    </source>
</evidence>
<feature type="compositionally biased region" description="Basic and acidic residues" evidence="1">
    <location>
        <begin position="164"/>
        <end position="185"/>
    </location>
</feature>
<feature type="region of interest" description="Disordered" evidence="1">
    <location>
        <begin position="214"/>
        <end position="239"/>
    </location>
</feature>
<feature type="compositionally biased region" description="Basic residues" evidence="1">
    <location>
        <begin position="18"/>
        <end position="27"/>
    </location>
</feature>
<feature type="compositionally biased region" description="Polar residues" evidence="1">
    <location>
        <begin position="1"/>
        <end position="13"/>
    </location>
</feature>
<feature type="compositionally biased region" description="Basic and acidic residues" evidence="1">
    <location>
        <begin position="111"/>
        <end position="121"/>
    </location>
</feature>
<keyword evidence="3" id="KW-1185">Reference proteome</keyword>
<name>B6HSR5_PENRW</name>
<evidence type="ECO:0000256" key="1">
    <source>
        <dbReference type="SAM" id="MobiDB-lite"/>
    </source>
</evidence>
<accession>B6HSR5</accession>
<feature type="region of interest" description="Disordered" evidence="1">
    <location>
        <begin position="83"/>
        <end position="185"/>
    </location>
</feature>
<dbReference type="Proteomes" id="UP000000724">
    <property type="component" value="Contig Pc00c22"/>
</dbReference>
<feature type="region of interest" description="Disordered" evidence="1">
    <location>
        <begin position="1"/>
        <end position="36"/>
    </location>
</feature>
<organism evidence="2 3">
    <name type="scientific">Penicillium rubens (strain ATCC 28089 / DSM 1075 / NRRL 1951 / Wisconsin 54-1255)</name>
    <name type="common">Penicillium chrysogenum</name>
    <dbReference type="NCBI Taxonomy" id="500485"/>
    <lineage>
        <taxon>Eukaryota</taxon>
        <taxon>Fungi</taxon>
        <taxon>Dikarya</taxon>
        <taxon>Ascomycota</taxon>
        <taxon>Pezizomycotina</taxon>
        <taxon>Eurotiomycetes</taxon>
        <taxon>Eurotiomycetidae</taxon>
        <taxon>Eurotiales</taxon>
        <taxon>Aspergillaceae</taxon>
        <taxon>Penicillium</taxon>
        <taxon>Penicillium chrysogenum species complex</taxon>
    </lineage>
</organism>
<dbReference type="HOGENOM" id="CLU_1161479_0_0_1"/>
<feature type="compositionally biased region" description="Polar residues" evidence="1">
    <location>
        <begin position="83"/>
        <end position="98"/>
    </location>
</feature>
<gene>
    <name evidence="2" type="ORF">Pc22g12930</name>
    <name evidence="2" type="ORF">PCH_Pc22g12930</name>
</gene>
<reference evidence="2 3" key="1">
    <citation type="journal article" date="2008" name="Nat. Biotechnol.">
        <title>Genome sequencing and analysis of the filamentous fungus Penicillium chrysogenum.</title>
        <authorList>
            <person name="van den Berg M.A."/>
            <person name="Albang R."/>
            <person name="Albermann K."/>
            <person name="Badger J.H."/>
            <person name="Daran J.-M."/>
            <person name="Driessen A.J.M."/>
            <person name="Garcia-Estrada C."/>
            <person name="Fedorova N.D."/>
            <person name="Harris D.M."/>
            <person name="Heijne W.H.M."/>
            <person name="Joardar V.S."/>
            <person name="Kiel J.A.K.W."/>
            <person name="Kovalchuk A."/>
            <person name="Martin J.F."/>
            <person name="Nierman W.C."/>
            <person name="Nijland J.G."/>
            <person name="Pronk J.T."/>
            <person name="Roubos J.A."/>
            <person name="van der Klei I.J."/>
            <person name="van Peij N.N.M.E."/>
            <person name="Veenhuis M."/>
            <person name="von Doehren H."/>
            <person name="Wagner C."/>
            <person name="Wortman J.R."/>
            <person name="Bovenberg R.A.L."/>
        </authorList>
    </citation>
    <scope>NUCLEOTIDE SEQUENCE [LARGE SCALE GENOMIC DNA]</scope>
    <source>
        <strain evidence="3">ATCC 28089 / DSM 1075 / NRRL 1951 / Wisconsin 54-1255</strain>
    </source>
</reference>
<sequence length="239" mass="27229">MTSLNKQAASQSFPRPIRPPRPRYPRPPRKEDEGDEERVIFARLGLVSSRFRVLKVKFTLGSSSQNLRTDVQNLIITAYNPVSTRSSRGCRQTSNTRYRTPGRLPLVSAGSRRELSPRDPDPDPVSDIFKSADKSRARKVKGATSEQSRAKSGSTTRVELLPADSRELISEKKWGRENSTDQIRFPRGEKARAQNLMAATRTGTEKDCIRYLTDDWGRKKEERKTDRERAGDKQTDRHD</sequence>
<protein>
    <submittedName>
        <fullName evidence="2">Uncharacterized protein</fullName>
    </submittedName>
</protein>
<dbReference type="EMBL" id="AM920437">
    <property type="protein sequence ID" value="CAP98581.1"/>
    <property type="molecule type" value="Genomic_DNA"/>
</dbReference>
<dbReference type="AlphaFoldDB" id="B6HSR5"/>
<proteinExistence type="predicted"/>
<dbReference type="VEuPathDB" id="FungiDB:PCH_Pc22g12930"/>
<feature type="compositionally biased region" description="Polar residues" evidence="1">
    <location>
        <begin position="144"/>
        <end position="157"/>
    </location>
</feature>